<reference evidence="2 3" key="1">
    <citation type="journal article" date="2023" name="Plants (Basel)">
        <title>Bridging the Gap: Combining Genomics and Transcriptomics Approaches to Understand Stylosanthes scabra, an Orphan Legume from the Brazilian Caatinga.</title>
        <authorList>
            <person name="Ferreira-Neto J.R.C."/>
            <person name="da Silva M.D."/>
            <person name="Binneck E."/>
            <person name="de Melo N.F."/>
            <person name="da Silva R.H."/>
            <person name="de Melo A.L.T.M."/>
            <person name="Pandolfi V."/>
            <person name="Bustamante F.O."/>
            <person name="Brasileiro-Vidal A.C."/>
            <person name="Benko-Iseppon A.M."/>
        </authorList>
    </citation>
    <scope>NUCLEOTIDE SEQUENCE [LARGE SCALE GENOMIC DNA]</scope>
    <source>
        <tissue evidence="2">Leaves</tissue>
    </source>
</reference>
<dbReference type="EMBL" id="JASCZI010030579">
    <property type="protein sequence ID" value="MED6123708.1"/>
    <property type="molecule type" value="Genomic_DNA"/>
</dbReference>
<evidence type="ECO:0000313" key="3">
    <source>
        <dbReference type="Proteomes" id="UP001341840"/>
    </source>
</evidence>
<comment type="caution">
    <text evidence="2">The sequence shown here is derived from an EMBL/GenBank/DDBJ whole genome shotgun (WGS) entry which is preliminary data.</text>
</comment>
<evidence type="ECO:0000256" key="1">
    <source>
        <dbReference type="SAM" id="MobiDB-lite"/>
    </source>
</evidence>
<gene>
    <name evidence="2" type="ORF">PIB30_051854</name>
</gene>
<accession>A0ABU6RIP3</accession>
<evidence type="ECO:0000313" key="2">
    <source>
        <dbReference type="EMBL" id="MED6123708.1"/>
    </source>
</evidence>
<dbReference type="Proteomes" id="UP001341840">
    <property type="component" value="Unassembled WGS sequence"/>
</dbReference>
<name>A0ABU6RIP3_9FABA</name>
<feature type="compositionally biased region" description="Polar residues" evidence="1">
    <location>
        <begin position="182"/>
        <end position="199"/>
    </location>
</feature>
<sequence length="199" mass="22899">MDSDRTKDNHKARMDQADLCRRVELNLVLLGNGSFVKPKACFVARMEHLPLHLAYETCVCGPVQYRWILYERNHRTGEMQHFSKWFQAYVNDPTHGVSDHHLLDLAFGSQREYTSWIIMKDEVVPDEAYQNLEEIPVRLITKAKIPESLRSPAVEVDIVNAQLNQQNNTENKDESAEEDGTSEYSGSKSAYSCYSQDDE</sequence>
<keyword evidence="3" id="KW-1185">Reference proteome</keyword>
<proteinExistence type="predicted"/>
<protein>
    <submittedName>
        <fullName evidence="2">Uncharacterized protein</fullName>
    </submittedName>
</protein>
<organism evidence="2 3">
    <name type="scientific">Stylosanthes scabra</name>
    <dbReference type="NCBI Taxonomy" id="79078"/>
    <lineage>
        <taxon>Eukaryota</taxon>
        <taxon>Viridiplantae</taxon>
        <taxon>Streptophyta</taxon>
        <taxon>Embryophyta</taxon>
        <taxon>Tracheophyta</taxon>
        <taxon>Spermatophyta</taxon>
        <taxon>Magnoliopsida</taxon>
        <taxon>eudicotyledons</taxon>
        <taxon>Gunneridae</taxon>
        <taxon>Pentapetalae</taxon>
        <taxon>rosids</taxon>
        <taxon>fabids</taxon>
        <taxon>Fabales</taxon>
        <taxon>Fabaceae</taxon>
        <taxon>Papilionoideae</taxon>
        <taxon>50 kb inversion clade</taxon>
        <taxon>dalbergioids sensu lato</taxon>
        <taxon>Dalbergieae</taxon>
        <taxon>Pterocarpus clade</taxon>
        <taxon>Stylosanthes</taxon>
    </lineage>
</organism>
<feature type="region of interest" description="Disordered" evidence="1">
    <location>
        <begin position="162"/>
        <end position="199"/>
    </location>
</feature>